<gene>
    <name evidence="2" type="ORF">KDW03_04945</name>
</gene>
<name>A0AAX3BFR6_9SPIR</name>
<protein>
    <recommendedName>
        <fullName evidence="4">PilZ domain-containing protein</fullName>
    </recommendedName>
</protein>
<feature type="transmembrane region" description="Helical" evidence="1">
    <location>
        <begin position="20"/>
        <end position="39"/>
    </location>
</feature>
<evidence type="ECO:0000256" key="1">
    <source>
        <dbReference type="SAM" id="Phobius"/>
    </source>
</evidence>
<evidence type="ECO:0008006" key="4">
    <source>
        <dbReference type="Google" id="ProtNLM"/>
    </source>
</evidence>
<keyword evidence="1" id="KW-1133">Transmembrane helix</keyword>
<dbReference type="Proteomes" id="UP001056539">
    <property type="component" value="Chromosome"/>
</dbReference>
<dbReference type="AlphaFoldDB" id="A0AAX3BFR6"/>
<dbReference type="EMBL" id="CP073355">
    <property type="protein sequence ID" value="URA11145.1"/>
    <property type="molecule type" value="Genomic_DNA"/>
</dbReference>
<reference evidence="2" key="1">
    <citation type="submission" date="2021-04" db="EMBL/GenBank/DDBJ databases">
        <authorList>
            <person name="Postec A."/>
        </authorList>
    </citation>
    <scope>NUCLEOTIDE SEQUENCE</scope>
    <source>
        <strain evidence="2">F1F22</strain>
    </source>
</reference>
<keyword evidence="1" id="KW-0812">Transmembrane</keyword>
<reference evidence="2" key="2">
    <citation type="submission" date="2022-06" db="EMBL/GenBank/DDBJ databases">
        <title>Thermospira aquatica gen. nov., sp. nov.</title>
        <authorList>
            <person name="Ben Ali Gam Z."/>
            <person name="Labat M."/>
        </authorList>
    </citation>
    <scope>NUCLEOTIDE SEQUENCE</scope>
    <source>
        <strain evidence="2">F1F22</strain>
    </source>
</reference>
<keyword evidence="3" id="KW-1185">Reference proteome</keyword>
<evidence type="ECO:0000313" key="2">
    <source>
        <dbReference type="EMBL" id="URA11145.1"/>
    </source>
</evidence>
<proteinExistence type="predicted"/>
<organism evidence="2 3">
    <name type="scientific">Thermospira aquatica</name>
    <dbReference type="NCBI Taxonomy" id="2828656"/>
    <lineage>
        <taxon>Bacteria</taxon>
        <taxon>Pseudomonadati</taxon>
        <taxon>Spirochaetota</taxon>
        <taxon>Spirochaetia</taxon>
        <taxon>Brevinematales</taxon>
        <taxon>Thermospiraceae</taxon>
        <taxon>Thermospira</taxon>
    </lineage>
</organism>
<keyword evidence="1" id="KW-0472">Membrane</keyword>
<dbReference type="RefSeq" id="WP_271436280.1">
    <property type="nucleotide sequence ID" value="NZ_CP073355.1"/>
</dbReference>
<evidence type="ECO:0000313" key="3">
    <source>
        <dbReference type="Proteomes" id="UP001056539"/>
    </source>
</evidence>
<sequence>MEGNIIEMISQSFREVNRVGSLISFFLGFLISGLFFVWLRSLLKSHRKTVIEIPIAKKIHSPLVVKPKIEPAQYEAIQDIITDFKKIEKTAQAVPAYILERYSEFFLHSMKRLQLNRKNQQEIQNTYPLLVGYHAECEIFKNEKLFLFETEVRERTPEGIVLQYAPNLQFVIEKGDEIIVAYTVDRFHFRGKTRVVQLRSDDMFVIAPLKKIYLSAERRYERLPIGVVSLLRDIRQKDPVQVLLMDLSWEGCRIRGPKLDKKTVYYLTIPLENGNVQLECVISREILRTENDWVYSLAFLYLPYEVREKLMHFLKEKALEIKLATMHPVPGITEKKPQ</sequence>
<dbReference type="KEGG" id="taqu:KDW03_04945"/>
<accession>A0AAX3BFR6</accession>